<evidence type="ECO:0000313" key="4">
    <source>
        <dbReference type="RefSeq" id="XP_033580950.1"/>
    </source>
</evidence>
<sequence>MNDYAPYADLRSAARARNRTTTALKKYFSYKALHRNQRAQPHLLIPCYLHSSVSCRICGWGTLPADPAARAALPARPLTKREFYDEAQAWPRPPRRHHAFPKRESEYGCRSTRWARRSERGRAVGRELRHMDEFHEDEMMLEAEVEHAISCGYCGGMTDPGWWDGERYEWATEDLVVHAPWADEDEGGQEGEEEGEGEGEAGAAVEGGDVLEDEEWDVVSCVSEASSWEDVGEEDCV</sequence>
<keyword evidence="3" id="KW-1185">Reference proteome</keyword>
<dbReference type="GeneID" id="54468010"/>
<accession>A0A6A6YYG7</accession>
<dbReference type="Proteomes" id="UP000504636">
    <property type="component" value="Unplaced"/>
</dbReference>
<evidence type="ECO:0000313" key="2">
    <source>
        <dbReference type="EMBL" id="KAF2813986.1"/>
    </source>
</evidence>
<dbReference type="OrthoDB" id="5423564at2759"/>
<feature type="compositionally biased region" description="Acidic residues" evidence="1">
    <location>
        <begin position="182"/>
        <end position="199"/>
    </location>
</feature>
<dbReference type="RefSeq" id="XP_033580950.1">
    <property type="nucleotide sequence ID" value="XM_033727117.1"/>
</dbReference>
<name>A0A6A6YYG7_9PEZI</name>
<proteinExistence type="predicted"/>
<protein>
    <submittedName>
        <fullName evidence="2 4">Uncharacterized protein</fullName>
    </submittedName>
</protein>
<organism evidence="2">
    <name type="scientific">Mytilinidion resinicola</name>
    <dbReference type="NCBI Taxonomy" id="574789"/>
    <lineage>
        <taxon>Eukaryota</taxon>
        <taxon>Fungi</taxon>
        <taxon>Dikarya</taxon>
        <taxon>Ascomycota</taxon>
        <taxon>Pezizomycotina</taxon>
        <taxon>Dothideomycetes</taxon>
        <taxon>Pleosporomycetidae</taxon>
        <taxon>Mytilinidiales</taxon>
        <taxon>Mytilinidiaceae</taxon>
        <taxon>Mytilinidion</taxon>
    </lineage>
</organism>
<feature type="region of interest" description="Disordered" evidence="1">
    <location>
        <begin position="182"/>
        <end position="214"/>
    </location>
</feature>
<gene>
    <name evidence="2 4" type="ORF">BDZ99DRAFT_554110</name>
</gene>
<dbReference type="EMBL" id="MU003695">
    <property type="protein sequence ID" value="KAF2813986.1"/>
    <property type="molecule type" value="Genomic_DNA"/>
</dbReference>
<dbReference type="AlphaFoldDB" id="A0A6A6YYG7"/>
<reference evidence="2 4" key="1">
    <citation type="journal article" date="2020" name="Stud. Mycol.">
        <title>101 Dothideomycetes genomes: a test case for predicting lifestyles and emergence of pathogens.</title>
        <authorList>
            <person name="Haridas S."/>
            <person name="Albert R."/>
            <person name="Binder M."/>
            <person name="Bloem J."/>
            <person name="Labutti K."/>
            <person name="Salamov A."/>
            <person name="Andreopoulos B."/>
            <person name="Baker S."/>
            <person name="Barry K."/>
            <person name="Bills G."/>
            <person name="Bluhm B."/>
            <person name="Cannon C."/>
            <person name="Castanera R."/>
            <person name="Culley D."/>
            <person name="Daum C."/>
            <person name="Ezra D."/>
            <person name="Gonzalez J."/>
            <person name="Henrissat B."/>
            <person name="Kuo A."/>
            <person name="Liang C."/>
            <person name="Lipzen A."/>
            <person name="Lutzoni F."/>
            <person name="Magnuson J."/>
            <person name="Mondo S."/>
            <person name="Nolan M."/>
            <person name="Ohm R."/>
            <person name="Pangilinan J."/>
            <person name="Park H.-J."/>
            <person name="Ramirez L."/>
            <person name="Alfaro M."/>
            <person name="Sun H."/>
            <person name="Tritt A."/>
            <person name="Yoshinaga Y."/>
            <person name="Zwiers L.-H."/>
            <person name="Turgeon B."/>
            <person name="Goodwin S."/>
            <person name="Spatafora J."/>
            <person name="Crous P."/>
            <person name="Grigoriev I."/>
        </authorList>
    </citation>
    <scope>NUCLEOTIDE SEQUENCE</scope>
    <source>
        <strain evidence="2 4">CBS 304.34</strain>
    </source>
</reference>
<evidence type="ECO:0000313" key="3">
    <source>
        <dbReference type="Proteomes" id="UP000504636"/>
    </source>
</evidence>
<evidence type="ECO:0000256" key="1">
    <source>
        <dbReference type="SAM" id="MobiDB-lite"/>
    </source>
</evidence>
<reference evidence="4" key="3">
    <citation type="submission" date="2025-04" db="UniProtKB">
        <authorList>
            <consortium name="RefSeq"/>
        </authorList>
    </citation>
    <scope>IDENTIFICATION</scope>
    <source>
        <strain evidence="4">CBS 304.34</strain>
    </source>
</reference>
<reference evidence="4" key="2">
    <citation type="submission" date="2020-04" db="EMBL/GenBank/DDBJ databases">
        <authorList>
            <consortium name="NCBI Genome Project"/>
        </authorList>
    </citation>
    <scope>NUCLEOTIDE SEQUENCE</scope>
    <source>
        <strain evidence="4">CBS 304.34</strain>
    </source>
</reference>